<comment type="caution">
    <text evidence="1">The sequence shown here is derived from an EMBL/GenBank/DDBJ whole genome shotgun (WGS) entry which is preliminary data.</text>
</comment>
<name>A0ABQ4BGB0_9ACTN</name>
<organism evidence="1 2">
    <name type="scientific">Actinoplanes palleronii</name>
    <dbReference type="NCBI Taxonomy" id="113570"/>
    <lineage>
        <taxon>Bacteria</taxon>
        <taxon>Bacillati</taxon>
        <taxon>Actinomycetota</taxon>
        <taxon>Actinomycetes</taxon>
        <taxon>Micromonosporales</taxon>
        <taxon>Micromonosporaceae</taxon>
        <taxon>Actinoplanes</taxon>
    </lineage>
</organism>
<accession>A0ABQ4BGB0</accession>
<protein>
    <submittedName>
        <fullName evidence="1">Uncharacterized protein</fullName>
    </submittedName>
</protein>
<keyword evidence="2" id="KW-1185">Reference proteome</keyword>
<gene>
    <name evidence="1" type="ORF">Apa02nite_057500</name>
</gene>
<reference evidence="1 2" key="1">
    <citation type="submission" date="2021-01" db="EMBL/GenBank/DDBJ databases">
        <title>Whole genome shotgun sequence of Actinoplanes palleronii NBRC 14916.</title>
        <authorList>
            <person name="Komaki H."/>
            <person name="Tamura T."/>
        </authorList>
    </citation>
    <scope>NUCLEOTIDE SEQUENCE [LARGE SCALE GENOMIC DNA]</scope>
    <source>
        <strain evidence="1 2">NBRC 14916</strain>
    </source>
</reference>
<sequence>MPGSPGLVLDADTRQLLADGLGPFDMDMRWLAHLDETNVLRLWRSWTGHQIYQAVVEPRAAGTWAIRDLTVEQEPDRYGGSVSAEPGEFEQVLIVVVNTLRHFRAGHTPYGPGPDADPLPPPWP</sequence>
<evidence type="ECO:0000313" key="1">
    <source>
        <dbReference type="EMBL" id="GIE69642.1"/>
    </source>
</evidence>
<dbReference type="Proteomes" id="UP000624709">
    <property type="component" value="Unassembled WGS sequence"/>
</dbReference>
<evidence type="ECO:0000313" key="2">
    <source>
        <dbReference type="Proteomes" id="UP000624709"/>
    </source>
</evidence>
<proteinExistence type="predicted"/>
<dbReference type="EMBL" id="BOMS01000090">
    <property type="protein sequence ID" value="GIE69642.1"/>
    <property type="molecule type" value="Genomic_DNA"/>
</dbReference>